<proteinExistence type="predicted"/>
<accession>E8N4Q8</accession>
<dbReference type="PANTHER" id="PTHR43711:SF29">
    <property type="entry name" value="HISTIDINE KINASE"/>
    <property type="match status" value="1"/>
</dbReference>
<keyword evidence="3" id="KW-0808">Transferase</keyword>
<dbReference type="EC" id="2.7.13.3" evidence="2"/>
<evidence type="ECO:0000259" key="6">
    <source>
        <dbReference type="PROSITE" id="PS50109"/>
    </source>
</evidence>
<dbReference type="PROSITE" id="PS50109">
    <property type="entry name" value="HIS_KIN"/>
    <property type="match status" value="1"/>
</dbReference>
<dbReference type="InParanoid" id="E8N4Q8"/>
<dbReference type="InterPro" id="IPR003661">
    <property type="entry name" value="HisK_dim/P_dom"/>
</dbReference>
<dbReference type="PANTHER" id="PTHR43711">
    <property type="entry name" value="TWO-COMPONENT HISTIDINE KINASE"/>
    <property type="match status" value="1"/>
</dbReference>
<dbReference type="CDD" id="cd00082">
    <property type="entry name" value="HisKA"/>
    <property type="match status" value="1"/>
</dbReference>
<evidence type="ECO:0000313" key="8">
    <source>
        <dbReference type="Proteomes" id="UP000008922"/>
    </source>
</evidence>
<dbReference type="Pfam" id="PF00512">
    <property type="entry name" value="HisKA"/>
    <property type="match status" value="1"/>
</dbReference>
<reference evidence="7 8" key="1">
    <citation type="submission" date="2010-12" db="EMBL/GenBank/DDBJ databases">
        <title>Whole genome sequence of Anaerolinea thermophila UNI-1.</title>
        <authorList>
            <person name="Narita-Yamada S."/>
            <person name="Kishi E."/>
            <person name="Watanabe Y."/>
            <person name="Takasaki K."/>
            <person name="Ankai A."/>
            <person name="Oguchi A."/>
            <person name="Fukui S."/>
            <person name="Takahashi M."/>
            <person name="Yashiro I."/>
            <person name="Hosoyama A."/>
            <person name="Sekiguchi Y."/>
            <person name="Hanada S."/>
            <person name="Fujita N."/>
        </authorList>
    </citation>
    <scope>NUCLEOTIDE SEQUENCE [LARGE SCALE GENOMIC DNA]</scope>
    <source>
        <strain evidence="8">DSM 14523 / JCM 11388 / NBRC 100420 / UNI-1</strain>
    </source>
</reference>
<dbReference type="SMART" id="SM00388">
    <property type="entry name" value="HisKA"/>
    <property type="match status" value="1"/>
</dbReference>
<evidence type="ECO:0000256" key="4">
    <source>
        <dbReference type="ARBA" id="ARBA00022777"/>
    </source>
</evidence>
<evidence type="ECO:0000256" key="1">
    <source>
        <dbReference type="ARBA" id="ARBA00000085"/>
    </source>
</evidence>
<dbReference type="SUPFAM" id="SSF47384">
    <property type="entry name" value="Homodimeric domain of signal transducing histidine kinase"/>
    <property type="match status" value="1"/>
</dbReference>
<dbReference type="AlphaFoldDB" id="E8N4Q8"/>
<keyword evidence="4" id="KW-0418">Kinase</keyword>
<dbReference type="STRING" id="926569.ANT_13940"/>
<name>E8N4Q8_ANATU</name>
<organism evidence="7 8">
    <name type="scientific">Anaerolinea thermophila (strain DSM 14523 / JCM 11388 / NBRC 100420 / UNI-1)</name>
    <dbReference type="NCBI Taxonomy" id="926569"/>
    <lineage>
        <taxon>Bacteria</taxon>
        <taxon>Bacillati</taxon>
        <taxon>Chloroflexota</taxon>
        <taxon>Anaerolineae</taxon>
        <taxon>Anaerolineales</taxon>
        <taxon>Anaerolineaceae</taxon>
        <taxon>Anaerolinea</taxon>
    </lineage>
</organism>
<protein>
    <recommendedName>
        <fullName evidence="2">histidine kinase</fullName>
        <ecNumber evidence="2">2.7.13.3</ecNumber>
    </recommendedName>
</protein>
<dbReference type="KEGG" id="atm:ANT_13940"/>
<dbReference type="Proteomes" id="UP000008922">
    <property type="component" value="Chromosome"/>
</dbReference>
<dbReference type="InterPro" id="IPR036097">
    <property type="entry name" value="HisK_dim/P_sf"/>
</dbReference>
<gene>
    <name evidence="7" type="ordered locus">ANT_13940</name>
</gene>
<dbReference type="EMBL" id="AP012029">
    <property type="protein sequence ID" value="BAJ63422.1"/>
    <property type="molecule type" value="Genomic_DNA"/>
</dbReference>
<feature type="domain" description="Histidine kinase" evidence="6">
    <location>
        <begin position="3"/>
        <end position="119"/>
    </location>
</feature>
<evidence type="ECO:0000256" key="3">
    <source>
        <dbReference type="ARBA" id="ARBA00022679"/>
    </source>
</evidence>
<keyword evidence="8" id="KW-1185">Reference proteome</keyword>
<evidence type="ECO:0000256" key="5">
    <source>
        <dbReference type="ARBA" id="ARBA00023012"/>
    </source>
</evidence>
<evidence type="ECO:0000313" key="7">
    <source>
        <dbReference type="EMBL" id="BAJ63422.1"/>
    </source>
</evidence>
<dbReference type="Gene3D" id="1.10.287.130">
    <property type="match status" value="1"/>
</dbReference>
<dbReference type="eggNOG" id="COG5002">
    <property type="taxonomic scope" value="Bacteria"/>
</dbReference>
<dbReference type="InterPro" id="IPR005467">
    <property type="entry name" value="His_kinase_dom"/>
</dbReference>
<dbReference type="HOGENOM" id="CLU_1840964_0_0_0"/>
<evidence type="ECO:0000256" key="2">
    <source>
        <dbReference type="ARBA" id="ARBA00012438"/>
    </source>
</evidence>
<dbReference type="InterPro" id="IPR050736">
    <property type="entry name" value="Sensor_HK_Regulatory"/>
</dbReference>
<dbReference type="GO" id="GO:0000155">
    <property type="term" value="F:phosphorelay sensor kinase activity"/>
    <property type="evidence" value="ECO:0007669"/>
    <property type="project" value="InterPro"/>
</dbReference>
<comment type="catalytic activity">
    <reaction evidence="1">
        <text>ATP + protein L-histidine = ADP + protein N-phospho-L-histidine.</text>
        <dbReference type="EC" id="2.7.13.3"/>
    </reaction>
</comment>
<sequence length="139" mass="15683">MANISHELRTPLTHLTGYLDLLLSGDLGPLNPQQRAALEVIQRSSERLAQLIEDLILFSVSEKNQIYLNIRPVNAFELLSSVYQRNSPKAIERQINFHFEPPESTLLVAADQEKVSWVLCCKDRLGRDTPSGVCCRPVL</sequence>
<keyword evidence="5" id="KW-0902">Two-component regulatory system</keyword>